<organism evidence="3 4">
    <name type="scientific">Aureimonas populi</name>
    <dbReference type="NCBI Taxonomy" id="1701758"/>
    <lineage>
        <taxon>Bacteria</taxon>
        <taxon>Pseudomonadati</taxon>
        <taxon>Pseudomonadota</taxon>
        <taxon>Alphaproteobacteria</taxon>
        <taxon>Hyphomicrobiales</taxon>
        <taxon>Aurantimonadaceae</taxon>
        <taxon>Aureimonas</taxon>
    </lineage>
</organism>
<keyword evidence="1 3" id="KW-0378">Hydrolase</keyword>
<proteinExistence type="predicted"/>
<dbReference type="NCBIfam" id="TIGR02427">
    <property type="entry name" value="protocat_pcaD"/>
    <property type="match status" value="1"/>
</dbReference>
<dbReference type="Gene3D" id="3.40.50.1820">
    <property type="entry name" value="alpha/beta hydrolase"/>
    <property type="match status" value="1"/>
</dbReference>
<keyword evidence="4" id="KW-1185">Reference proteome</keyword>
<evidence type="ECO:0000259" key="2">
    <source>
        <dbReference type="Pfam" id="PF12697"/>
    </source>
</evidence>
<dbReference type="EMBL" id="JBHUIJ010000002">
    <property type="protein sequence ID" value="MFD2236018.1"/>
    <property type="molecule type" value="Genomic_DNA"/>
</dbReference>
<dbReference type="EC" id="3.1.1.24" evidence="3"/>
<dbReference type="Pfam" id="PF12697">
    <property type="entry name" value="Abhydrolase_6"/>
    <property type="match status" value="1"/>
</dbReference>
<comment type="caution">
    <text evidence="3">The sequence shown here is derived from an EMBL/GenBank/DDBJ whole genome shotgun (WGS) entry which is preliminary data.</text>
</comment>
<evidence type="ECO:0000313" key="4">
    <source>
        <dbReference type="Proteomes" id="UP001597371"/>
    </source>
</evidence>
<dbReference type="Proteomes" id="UP001597371">
    <property type="component" value="Unassembled WGS sequence"/>
</dbReference>
<dbReference type="GO" id="GO:0047570">
    <property type="term" value="F:3-oxoadipate enol-lactonase activity"/>
    <property type="evidence" value="ECO:0007669"/>
    <property type="project" value="UniProtKB-EC"/>
</dbReference>
<sequence>MSFKRVGRVVLHYKRVGSGPRVVLLNSLGSDLRIWDEVVERLSGEFEILAYDKRGHGLSDAPPAPYTIADHAGDLTGLLDALDWPHAALVGLSVGGLIAQEIVARAPERVSSLVLCGTAARIGTAEMWAERIAAVEGQGFPPISRSVIGRWFTQGFAAQRPDEWAGWLNMLERTPGEGYAGTCAAIRDADLTAEAGRIAIPTLAIVGDEDMSTPPDLVRATAALIPGCRFETIAGAAHLPCIEKPAETAALIASHFRKDA</sequence>
<reference evidence="4" key="1">
    <citation type="journal article" date="2019" name="Int. J. Syst. Evol. Microbiol.">
        <title>The Global Catalogue of Microorganisms (GCM) 10K type strain sequencing project: providing services to taxonomists for standard genome sequencing and annotation.</title>
        <authorList>
            <consortium name="The Broad Institute Genomics Platform"/>
            <consortium name="The Broad Institute Genome Sequencing Center for Infectious Disease"/>
            <person name="Wu L."/>
            <person name="Ma J."/>
        </authorList>
    </citation>
    <scope>NUCLEOTIDE SEQUENCE [LARGE SCALE GENOMIC DNA]</scope>
    <source>
        <strain evidence="4">ZS-35-S2</strain>
    </source>
</reference>
<gene>
    <name evidence="3" type="primary">pcaD</name>
    <name evidence="3" type="ORF">ACFSKQ_00885</name>
</gene>
<feature type="domain" description="AB hydrolase-1" evidence="2">
    <location>
        <begin position="22"/>
        <end position="250"/>
    </location>
</feature>
<name>A0ABW5CIY2_9HYPH</name>
<dbReference type="InterPro" id="IPR000073">
    <property type="entry name" value="AB_hydrolase_1"/>
</dbReference>
<dbReference type="InterPro" id="IPR029058">
    <property type="entry name" value="AB_hydrolase_fold"/>
</dbReference>
<accession>A0ABW5CIY2</accession>
<dbReference type="PRINTS" id="PR00111">
    <property type="entry name" value="ABHYDROLASE"/>
</dbReference>
<dbReference type="InterPro" id="IPR050266">
    <property type="entry name" value="AB_hydrolase_sf"/>
</dbReference>
<dbReference type="PANTHER" id="PTHR43798">
    <property type="entry name" value="MONOACYLGLYCEROL LIPASE"/>
    <property type="match status" value="1"/>
</dbReference>
<dbReference type="PANTHER" id="PTHR43798:SF31">
    <property type="entry name" value="AB HYDROLASE SUPERFAMILY PROTEIN YCLE"/>
    <property type="match status" value="1"/>
</dbReference>
<evidence type="ECO:0000256" key="1">
    <source>
        <dbReference type="ARBA" id="ARBA00022801"/>
    </source>
</evidence>
<dbReference type="RefSeq" id="WP_209736044.1">
    <property type="nucleotide sequence ID" value="NZ_CP072611.1"/>
</dbReference>
<protein>
    <submittedName>
        <fullName evidence="3">3-oxoadipate enol-lactonase</fullName>
        <ecNumber evidence="3">3.1.1.24</ecNumber>
    </submittedName>
</protein>
<dbReference type="InterPro" id="IPR026968">
    <property type="entry name" value="PcaD/CatD"/>
</dbReference>
<dbReference type="SUPFAM" id="SSF53474">
    <property type="entry name" value="alpha/beta-Hydrolases"/>
    <property type="match status" value="1"/>
</dbReference>
<evidence type="ECO:0000313" key="3">
    <source>
        <dbReference type="EMBL" id="MFD2236018.1"/>
    </source>
</evidence>